<accession>A0ABP4NVK5</accession>
<evidence type="ECO:0008006" key="13">
    <source>
        <dbReference type="Google" id="ProtNLM"/>
    </source>
</evidence>
<evidence type="ECO:0000259" key="10">
    <source>
        <dbReference type="PROSITE" id="PS51195"/>
    </source>
</evidence>
<sequence length="609" mass="62499">MAASRPSITTPTSPSTARRERAQGEAQARPRRRRRTGAQRSAPIQSTDRNVSRNGANGAQNVAQSNETDTYDAVAAPVISDDTTFADLGVPAGLVAALASAGVVKPFPIQAATLPDSLAGKDVLGRGRTGSGKTYAFVLPVLARLATSGSKRRPNQPRALILAPTRELATQIQASITPLTDALDLRTMTIFGGVGAGPQITQLRRGVDIVIACPGRLEDHVKTGHAKLDAVEITVLDEADHMADLGFLPAVRRILEATPANAQRLLFSATLDAGVDVLVKRFMKSPVTHSVDSAQSPVSKMTHHVLHVQTDTRLPVLVDLTAAPGRTLVFTRTKYGAKSLTKKLIALGVPAVELHGNLSQGARTRNLEAFSDGSAKTLVATDIAARGIHVDDVTLVIHADPPIEHKAYLHRSGRTARAGAEGTVVTLMTDDQVRDVRDLTKKAGISAKVTKLRVGDPLLEQLAPGERTFVEPPVKSAVPDAVRGGGGGGRGRGRRGGGQATRPAGAGQSARAGQANRAPGSGQAARATGASRGGSGGGSGAGGGSYGGSRGGSGQGNRGGQGGKSRGNARGGSAAPKSYSTSTPGATSRPAGAAAFSAGTRAGGTRRSR</sequence>
<dbReference type="InterPro" id="IPR050079">
    <property type="entry name" value="DEAD_box_RNA_helicase"/>
</dbReference>
<feature type="compositionally biased region" description="Low complexity" evidence="7">
    <location>
        <begin position="1"/>
        <end position="16"/>
    </location>
</feature>
<keyword evidence="4" id="KW-0067">ATP-binding</keyword>
<dbReference type="InterPro" id="IPR014014">
    <property type="entry name" value="RNA_helicase_DEAD_Q_motif"/>
</dbReference>
<dbReference type="EMBL" id="BAAAOS010000017">
    <property type="protein sequence ID" value="GAA1565703.1"/>
    <property type="molecule type" value="Genomic_DNA"/>
</dbReference>
<evidence type="ECO:0000313" key="11">
    <source>
        <dbReference type="EMBL" id="GAA1565703.1"/>
    </source>
</evidence>
<feature type="compositionally biased region" description="Low complexity" evidence="7">
    <location>
        <begin position="583"/>
        <end position="603"/>
    </location>
</feature>
<evidence type="ECO:0000256" key="5">
    <source>
        <dbReference type="ARBA" id="ARBA00038437"/>
    </source>
</evidence>
<evidence type="ECO:0000256" key="2">
    <source>
        <dbReference type="ARBA" id="ARBA00022801"/>
    </source>
</evidence>
<dbReference type="InterPro" id="IPR014001">
    <property type="entry name" value="Helicase_ATP-bd"/>
</dbReference>
<feature type="compositionally biased region" description="Low complexity" evidence="7">
    <location>
        <begin position="566"/>
        <end position="575"/>
    </location>
</feature>
<keyword evidence="3" id="KW-0347">Helicase</keyword>
<dbReference type="PANTHER" id="PTHR47959">
    <property type="entry name" value="ATP-DEPENDENT RNA HELICASE RHLE-RELATED"/>
    <property type="match status" value="1"/>
</dbReference>
<feature type="compositionally biased region" description="Polar residues" evidence="7">
    <location>
        <begin position="44"/>
        <end position="66"/>
    </location>
</feature>
<feature type="compositionally biased region" description="Gly residues" evidence="7">
    <location>
        <begin position="531"/>
        <end position="565"/>
    </location>
</feature>
<feature type="domain" description="Helicase C-terminal" evidence="9">
    <location>
        <begin position="300"/>
        <end position="458"/>
    </location>
</feature>
<dbReference type="Gene3D" id="3.40.50.300">
    <property type="entry name" value="P-loop containing nucleotide triphosphate hydrolases"/>
    <property type="match status" value="2"/>
</dbReference>
<dbReference type="PROSITE" id="PS51192">
    <property type="entry name" value="HELICASE_ATP_BIND_1"/>
    <property type="match status" value="1"/>
</dbReference>
<reference evidence="12" key="1">
    <citation type="journal article" date="2019" name="Int. J. Syst. Evol. Microbiol.">
        <title>The Global Catalogue of Microorganisms (GCM) 10K type strain sequencing project: providing services to taxonomists for standard genome sequencing and annotation.</title>
        <authorList>
            <consortium name="The Broad Institute Genomics Platform"/>
            <consortium name="The Broad Institute Genome Sequencing Center for Infectious Disease"/>
            <person name="Wu L."/>
            <person name="Ma J."/>
        </authorList>
    </citation>
    <scope>NUCLEOTIDE SEQUENCE [LARGE SCALE GENOMIC DNA]</scope>
    <source>
        <strain evidence="12">JCM 14969</strain>
    </source>
</reference>
<dbReference type="CDD" id="cd18787">
    <property type="entry name" value="SF2_C_DEAD"/>
    <property type="match status" value="1"/>
</dbReference>
<evidence type="ECO:0000256" key="4">
    <source>
        <dbReference type="ARBA" id="ARBA00022840"/>
    </source>
</evidence>
<dbReference type="SMART" id="SM00487">
    <property type="entry name" value="DEXDc"/>
    <property type="match status" value="1"/>
</dbReference>
<dbReference type="PROSITE" id="PS51195">
    <property type="entry name" value="Q_MOTIF"/>
    <property type="match status" value="1"/>
</dbReference>
<comment type="caution">
    <text evidence="11">The sequence shown here is derived from an EMBL/GenBank/DDBJ whole genome shotgun (WGS) entry which is preliminary data.</text>
</comment>
<evidence type="ECO:0000259" key="9">
    <source>
        <dbReference type="PROSITE" id="PS51194"/>
    </source>
</evidence>
<evidence type="ECO:0000256" key="1">
    <source>
        <dbReference type="ARBA" id="ARBA00022741"/>
    </source>
</evidence>
<dbReference type="InterPro" id="IPR027417">
    <property type="entry name" value="P-loop_NTPase"/>
</dbReference>
<feature type="domain" description="Helicase ATP-binding" evidence="8">
    <location>
        <begin position="114"/>
        <end position="289"/>
    </location>
</feature>
<evidence type="ECO:0000313" key="12">
    <source>
        <dbReference type="Proteomes" id="UP001500393"/>
    </source>
</evidence>
<dbReference type="SMART" id="SM00490">
    <property type="entry name" value="HELICc"/>
    <property type="match status" value="1"/>
</dbReference>
<feature type="compositionally biased region" description="Low complexity" evidence="7">
    <location>
        <begin position="504"/>
        <end position="530"/>
    </location>
</feature>
<comment type="similarity">
    <text evidence="5">Belongs to the DEAD box helicase family.</text>
</comment>
<feature type="region of interest" description="Disordered" evidence="7">
    <location>
        <begin position="1"/>
        <end position="66"/>
    </location>
</feature>
<dbReference type="RefSeq" id="WP_344211973.1">
    <property type="nucleotide sequence ID" value="NZ_BAAAOS010000017.1"/>
</dbReference>
<feature type="short sequence motif" description="Q motif" evidence="6">
    <location>
        <begin position="83"/>
        <end position="111"/>
    </location>
</feature>
<dbReference type="PROSITE" id="PS51194">
    <property type="entry name" value="HELICASE_CTER"/>
    <property type="match status" value="1"/>
</dbReference>
<name>A0ABP4NVK5_9ACTN</name>
<evidence type="ECO:0000256" key="3">
    <source>
        <dbReference type="ARBA" id="ARBA00022806"/>
    </source>
</evidence>
<proteinExistence type="inferred from homology"/>
<dbReference type="Pfam" id="PF00270">
    <property type="entry name" value="DEAD"/>
    <property type="match status" value="1"/>
</dbReference>
<feature type="region of interest" description="Disordered" evidence="7">
    <location>
        <begin position="465"/>
        <end position="609"/>
    </location>
</feature>
<keyword evidence="1" id="KW-0547">Nucleotide-binding</keyword>
<protein>
    <recommendedName>
        <fullName evidence="13">Superfamily II DNA and RNA helicase</fullName>
    </recommendedName>
</protein>
<feature type="domain" description="DEAD-box RNA helicase Q" evidence="10">
    <location>
        <begin position="83"/>
        <end position="111"/>
    </location>
</feature>
<dbReference type="CDD" id="cd00268">
    <property type="entry name" value="DEADc"/>
    <property type="match status" value="1"/>
</dbReference>
<evidence type="ECO:0000259" key="8">
    <source>
        <dbReference type="PROSITE" id="PS51192"/>
    </source>
</evidence>
<keyword evidence="2" id="KW-0378">Hydrolase</keyword>
<gene>
    <name evidence="11" type="ORF">GCM10009789_19020</name>
</gene>
<keyword evidence="12" id="KW-1185">Reference proteome</keyword>
<organism evidence="11 12">
    <name type="scientific">Kribbella sancticallisti</name>
    <dbReference type="NCBI Taxonomy" id="460087"/>
    <lineage>
        <taxon>Bacteria</taxon>
        <taxon>Bacillati</taxon>
        <taxon>Actinomycetota</taxon>
        <taxon>Actinomycetes</taxon>
        <taxon>Propionibacteriales</taxon>
        <taxon>Kribbellaceae</taxon>
        <taxon>Kribbella</taxon>
    </lineage>
</organism>
<dbReference type="PANTHER" id="PTHR47959:SF13">
    <property type="entry name" value="ATP-DEPENDENT RNA HELICASE RHLE"/>
    <property type="match status" value="1"/>
</dbReference>
<dbReference type="SUPFAM" id="SSF52540">
    <property type="entry name" value="P-loop containing nucleoside triphosphate hydrolases"/>
    <property type="match status" value="1"/>
</dbReference>
<dbReference type="Pfam" id="PF00271">
    <property type="entry name" value="Helicase_C"/>
    <property type="match status" value="1"/>
</dbReference>
<dbReference type="Proteomes" id="UP001500393">
    <property type="component" value="Unassembled WGS sequence"/>
</dbReference>
<evidence type="ECO:0000256" key="6">
    <source>
        <dbReference type="PROSITE-ProRule" id="PRU00552"/>
    </source>
</evidence>
<dbReference type="InterPro" id="IPR044742">
    <property type="entry name" value="DEAD/DEAH_RhlB"/>
</dbReference>
<dbReference type="InterPro" id="IPR001650">
    <property type="entry name" value="Helicase_C-like"/>
</dbReference>
<dbReference type="InterPro" id="IPR011545">
    <property type="entry name" value="DEAD/DEAH_box_helicase_dom"/>
</dbReference>
<evidence type="ECO:0000256" key="7">
    <source>
        <dbReference type="SAM" id="MobiDB-lite"/>
    </source>
</evidence>